<dbReference type="Pfam" id="PF01370">
    <property type="entry name" value="Epimerase"/>
    <property type="match status" value="1"/>
</dbReference>
<dbReference type="Proteomes" id="UP001302321">
    <property type="component" value="Unassembled WGS sequence"/>
</dbReference>
<accession>A0AAN7A977</accession>
<dbReference type="Pfam" id="PF13460">
    <property type="entry name" value="NAD_binding_10"/>
    <property type="match status" value="1"/>
</dbReference>
<evidence type="ECO:0000259" key="2">
    <source>
        <dbReference type="Pfam" id="PF13460"/>
    </source>
</evidence>
<dbReference type="AlphaFoldDB" id="A0AAN7A977"/>
<keyword evidence="4" id="KW-1185">Reference proteome</keyword>
<dbReference type="InterPro" id="IPR036291">
    <property type="entry name" value="NAD(P)-bd_dom_sf"/>
</dbReference>
<evidence type="ECO:0000259" key="1">
    <source>
        <dbReference type="Pfam" id="PF01370"/>
    </source>
</evidence>
<sequence>MAPKIFLTGGTGYIGGSVLDALVKQHPEYNITVLLRSVPDNFISKYPSVKIVRGDFDNTALVADTAAEADIVIHNGNSKHEPSIKAHIDGLLRNSTPSSPRFLIRLGGTGAIADWADPSFYGEKNPKVWNDVQDIEELTSLPDTALHRNIEKIVQKAAVDHGDRLKCAIICSCGVYGPGKGPGRTQSQLVPVFYDEIINNTKRAFYTQSGGNTRSWVHIDDLVAVYMKLIEAAAAGGGKADWGLQGYYFTASQEVSLLDFATAVGRILKNHGIIETEEPAQLPLDDIWKMRLATKWRYMGIYAFACNTRTVSERARKILGYQPRAPNLFACLEEDVLAAAGRRA</sequence>
<feature type="domain" description="NAD-dependent epimerase/dehydratase" evidence="1">
    <location>
        <begin position="150"/>
        <end position="237"/>
    </location>
</feature>
<evidence type="ECO:0000313" key="3">
    <source>
        <dbReference type="EMBL" id="KAK4177082.1"/>
    </source>
</evidence>
<comment type="caution">
    <text evidence="3">The sequence shown here is derived from an EMBL/GenBank/DDBJ whole genome shotgun (WGS) entry which is preliminary data.</text>
</comment>
<dbReference type="PANTHER" id="PTHR48079:SF6">
    <property type="entry name" value="NAD(P)-BINDING DOMAIN-CONTAINING PROTEIN-RELATED"/>
    <property type="match status" value="1"/>
</dbReference>
<feature type="domain" description="NAD(P)-binding" evidence="2">
    <location>
        <begin position="9"/>
        <end position="81"/>
    </location>
</feature>
<dbReference type="InterPro" id="IPR051783">
    <property type="entry name" value="NAD(P)-dependent_oxidoreduct"/>
</dbReference>
<gene>
    <name evidence="3" type="ORF">QBC36DRAFT_139477</name>
</gene>
<dbReference type="Gene3D" id="3.40.50.720">
    <property type="entry name" value="NAD(P)-binding Rossmann-like Domain"/>
    <property type="match status" value="1"/>
</dbReference>
<evidence type="ECO:0000313" key="4">
    <source>
        <dbReference type="Proteomes" id="UP001302321"/>
    </source>
</evidence>
<dbReference type="InterPro" id="IPR001509">
    <property type="entry name" value="Epimerase_deHydtase"/>
</dbReference>
<dbReference type="GO" id="GO:0005737">
    <property type="term" value="C:cytoplasm"/>
    <property type="evidence" value="ECO:0007669"/>
    <property type="project" value="TreeGrafter"/>
</dbReference>
<proteinExistence type="predicted"/>
<dbReference type="GO" id="GO:0004029">
    <property type="term" value="F:aldehyde dehydrogenase (NAD+) activity"/>
    <property type="evidence" value="ECO:0007669"/>
    <property type="project" value="TreeGrafter"/>
</dbReference>
<dbReference type="InterPro" id="IPR016040">
    <property type="entry name" value="NAD(P)-bd_dom"/>
</dbReference>
<dbReference type="PANTHER" id="PTHR48079">
    <property type="entry name" value="PROTEIN YEEZ"/>
    <property type="match status" value="1"/>
</dbReference>
<organism evidence="3 4">
    <name type="scientific">Triangularia setosa</name>
    <dbReference type="NCBI Taxonomy" id="2587417"/>
    <lineage>
        <taxon>Eukaryota</taxon>
        <taxon>Fungi</taxon>
        <taxon>Dikarya</taxon>
        <taxon>Ascomycota</taxon>
        <taxon>Pezizomycotina</taxon>
        <taxon>Sordariomycetes</taxon>
        <taxon>Sordariomycetidae</taxon>
        <taxon>Sordariales</taxon>
        <taxon>Podosporaceae</taxon>
        <taxon>Triangularia</taxon>
    </lineage>
</organism>
<reference evidence="3" key="1">
    <citation type="journal article" date="2023" name="Mol. Phylogenet. Evol.">
        <title>Genome-scale phylogeny and comparative genomics of the fungal order Sordariales.</title>
        <authorList>
            <person name="Hensen N."/>
            <person name="Bonometti L."/>
            <person name="Westerberg I."/>
            <person name="Brannstrom I.O."/>
            <person name="Guillou S."/>
            <person name="Cros-Aarteil S."/>
            <person name="Calhoun S."/>
            <person name="Haridas S."/>
            <person name="Kuo A."/>
            <person name="Mondo S."/>
            <person name="Pangilinan J."/>
            <person name="Riley R."/>
            <person name="LaButti K."/>
            <person name="Andreopoulos B."/>
            <person name="Lipzen A."/>
            <person name="Chen C."/>
            <person name="Yan M."/>
            <person name="Daum C."/>
            <person name="Ng V."/>
            <person name="Clum A."/>
            <person name="Steindorff A."/>
            <person name="Ohm R.A."/>
            <person name="Martin F."/>
            <person name="Silar P."/>
            <person name="Natvig D.O."/>
            <person name="Lalanne C."/>
            <person name="Gautier V."/>
            <person name="Ament-Velasquez S.L."/>
            <person name="Kruys A."/>
            <person name="Hutchinson M.I."/>
            <person name="Powell A.J."/>
            <person name="Barry K."/>
            <person name="Miller A.N."/>
            <person name="Grigoriev I.V."/>
            <person name="Debuchy R."/>
            <person name="Gladieux P."/>
            <person name="Hiltunen Thoren M."/>
            <person name="Johannesson H."/>
        </authorList>
    </citation>
    <scope>NUCLEOTIDE SEQUENCE</scope>
    <source>
        <strain evidence="3">CBS 892.96</strain>
    </source>
</reference>
<reference evidence="3" key="2">
    <citation type="submission" date="2023-05" db="EMBL/GenBank/DDBJ databases">
        <authorList>
            <consortium name="Lawrence Berkeley National Laboratory"/>
            <person name="Steindorff A."/>
            <person name="Hensen N."/>
            <person name="Bonometti L."/>
            <person name="Westerberg I."/>
            <person name="Brannstrom I.O."/>
            <person name="Guillou S."/>
            <person name="Cros-Aarteil S."/>
            <person name="Calhoun S."/>
            <person name="Haridas S."/>
            <person name="Kuo A."/>
            <person name="Mondo S."/>
            <person name="Pangilinan J."/>
            <person name="Riley R."/>
            <person name="Labutti K."/>
            <person name="Andreopoulos B."/>
            <person name="Lipzen A."/>
            <person name="Chen C."/>
            <person name="Yanf M."/>
            <person name="Daum C."/>
            <person name="Ng V."/>
            <person name="Clum A."/>
            <person name="Ohm R."/>
            <person name="Martin F."/>
            <person name="Silar P."/>
            <person name="Natvig D."/>
            <person name="Lalanne C."/>
            <person name="Gautier V."/>
            <person name="Ament-Velasquez S.L."/>
            <person name="Kruys A."/>
            <person name="Hutchinson M.I."/>
            <person name="Powell A.J."/>
            <person name="Barry K."/>
            <person name="Miller A.N."/>
            <person name="Grigoriev I.V."/>
            <person name="Debuchy R."/>
            <person name="Gladieux P."/>
            <person name="Thoren M.H."/>
            <person name="Johannesson H."/>
        </authorList>
    </citation>
    <scope>NUCLEOTIDE SEQUENCE</scope>
    <source>
        <strain evidence="3">CBS 892.96</strain>
    </source>
</reference>
<name>A0AAN7A977_9PEZI</name>
<dbReference type="SUPFAM" id="SSF51735">
    <property type="entry name" value="NAD(P)-binding Rossmann-fold domains"/>
    <property type="match status" value="1"/>
</dbReference>
<dbReference type="EMBL" id="MU866175">
    <property type="protein sequence ID" value="KAK4177082.1"/>
    <property type="molecule type" value="Genomic_DNA"/>
</dbReference>
<protein>
    <submittedName>
        <fullName evidence="3">Uncharacterized protein</fullName>
    </submittedName>
</protein>